<sequence length="53" mass="5887">MTKATWGCAQGTGKFRAASVRMPPKASGQAPARPKRLRPVRPMRVMDLKIIEH</sequence>
<reference evidence="3" key="1">
    <citation type="journal article" date="2019" name="Int. J. Syst. Evol. Microbiol.">
        <title>The Global Catalogue of Microorganisms (GCM) 10K type strain sequencing project: providing services to taxonomists for standard genome sequencing and annotation.</title>
        <authorList>
            <consortium name="The Broad Institute Genomics Platform"/>
            <consortium name="The Broad Institute Genome Sequencing Center for Infectious Disease"/>
            <person name="Wu L."/>
            <person name="Ma J."/>
        </authorList>
    </citation>
    <scope>NUCLEOTIDE SEQUENCE [LARGE SCALE GENOMIC DNA]</scope>
    <source>
        <strain evidence="3">CCUG 63830</strain>
    </source>
</reference>
<protein>
    <submittedName>
        <fullName evidence="2">Uncharacterized protein</fullName>
    </submittedName>
</protein>
<evidence type="ECO:0000313" key="2">
    <source>
        <dbReference type="EMBL" id="MFC6663051.1"/>
    </source>
</evidence>
<keyword evidence="3" id="KW-1185">Reference proteome</keyword>
<accession>A0ABW1ZRS2</accession>
<evidence type="ECO:0000313" key="3">
    <source>
        <dbReference type="Proteomes" id="UP001596317"/>
    </source>
</evidence>
<proteinExistence type="predicted"/>
<dbReference type="RefSeq" id="WP_380058977.1">
    <property type="nucleotide sequence ID" value="NZ_JBHSWB010000002.1"/>
</dbReference>
<dbReference type="Proteomes" id="UP001596317">
    <property type="component" value="Unassembled WGS sequence"/>
</dbReference>
<gene>
    <name evidence="2" type="ORF">ACFP90_23690</name>
</gene>
<feature type="region of interest" description="Disordered" evidence="1">
    <location>
        <begin position="15"/>
        <end position="37"/>
    </location>
</feature>
<organism evidence="2 3">
    <name type="scientific">Deinococcus multiflagellatus</name>
    <dbReference type="NCBI Taxonomy" id="1656887"/>
    <lineage>
        <taxon>Bacteria</taxon>
        <taxon>Thermotogati</taxon>
        <taxon>Deinococcota</taxon>
        <taxon>Deinococci</taxon>
        <taxon>Deinococcales</taxon>
        <taxon>Deinococcaceae</taxon>
        <taxon>Deinococcus</taxon>
    </lineage>
</organism>
<evidence type="ECO:0000256" key="1">
    <source>
        <dbReference type="SAM" id="MobiDB-lite"/>
    </source>
</evidence>
<comment type="caution">
    <text evidence="2">The sequence shown here is derived from an EMBL/GenBank/DDBJ whole genome shotgun (WGS) entry which is preliminary data.</text>
</comment>
<name>A0ABW1ZRS2_9DEIO</name>
<dbReference type="EMBL" id="JBHSWB010000002">
    <property type="protein sequence ID" value="MFC6663051.1"/>
    <property type="molecule type" value="Genomic_DNA"/>
</dbReference>